<protein>
    <submittedName>
        <fullName evidence="4">Bicaudal D-related protein 2-like</fullName>
    </submittedName>
</protein>
<dbReference type="InterPro" id="IPR051149">
    <property type="entry name" value="Spindly/BICDR_Dynein_Adapter"/>
</dbReference>
<name>A0A9W7WET9_TRIRA</name>
<dbReference type="PANTHER" id="PTHR32123">
    <property type="entry name" value="BICD FAMILY-LIKE CARGO ADAPTER"/>
    <property type="match status" value="1"/>
</dbReference>
<evidence type="ECO:0000313" key="4">
    <source>
        <dbReference type="EMBL" id="KAI7796459.1"/>
    </source>
</evidence>
<proteinExistence type="predicted"/>
<dbReference type="GO" id="GO:0055107">
    <property type="term" value="P:Golgi to secretory granule transport"/>
    <property type="evidence" value="ECO:0007669"/>
    <property type="project" value="TreeGrafter"/>
</dbReference>
<organism evidence="4 5">
    <name type="scientific">Triplophysa rosa</name>
    <name type="common">Cave loach</name>
    <dbReference type="NCBI Taxonomy" id="992332"/>
    <lineage>
        <taxon>Eukaryota</taxon>
        <taxon>Metazoa</taxon>
        <taxon>Chordata</taxon>
        <taxon>Craniata</taxon>
        <taxon>Vertebrata</taxon>
        <taxon>Euteleostomi</taxon>
        <taxon>Actinopterygii</taxon>
        <taxon>Neopterygii</taxon>
        <taxon>Teleostei</taxon>
        <taxon>Ostariophysi</taxon>
        <taxon>Cypriniformes</taxon>
        <taxon>Nemacheilidae</taxon>
        <taxon>Triplophysa</taxon>
    </lineage>
</organism>
<dbReference type="OrthoDB" id="9451547at2759"/>
<accession>A0A9W7WET9</accession>
<dbReference type="GO" id="GO:0047496">
    <property type="term" value="P:vesicle transport along microtubule"/>
    <property type="evidence" value="ECO:0007669"/>
    <property type="project" value="TreeGrafter"/>
</dbReference>
<keyword evidence="1 2" id="KW-0175">Coiled coil</keyword>
<evidence type="ECO:0000256" key="1">
    <source>
        <dbReference type="ARBA" id="ARBA00023054"/>
    </source>
</evidence>
<reference evidence="4" key="1">
    <citation type="submission" date="2021-02" db="EMBL/GenBank/DDBJ databases">
        <title>Comparative genomics reveals that relaxation of natural selection precedes convergent phenotypic evolution of cavefish.</title>
        <authorList>
            <person name="Peng Z."/>
        </authorList>
    </citation>
    <scope>NUCLEOTIDE SEQUENCE</scope>
    <source>
        <tissue evidence="4">Muscle</tissue>
    </source>
</reference>
<feature type="compositionally biased region" description="Polar residues" evidence="3">
    <location>
        <begin position="74"/>
        <end position="101"/>
    </location>
</feature>
<feature type="region of interest" description="Disordered" evidence="3">
    <location>
        <begin position="64"/>
        <end position="102"/>
    </location>
</feature>
<keyword evidence="5" id="KW-1185">Reference proteome</keyword>
<sequence>METYRRHETPVTLHTIGGLRDSPLTINEIHKRFTDDEDSVSVNDVVGRETCRSPLSSLDELQEQLEGDDEDSVETYSNDGLGQMTQIENSEPDSTSRNPNRSFIDEALPDLLRSGSPLRRRVSSPVSATLKQVKKEVELSRRRSLKLKAQVDKLQQQNESGPGWSQNKQRVTEEVESVVKLLLPLTDLEASDLPSEANPLDTALRQLQNVARRLALSQARGKPGEDAAILQQALRDRDEAMAKKQAMESELLKSKNEMMTLNNQLLEAVQSRLELSIELEAWKDDVQTILHHQLLKQQQEEQAQKKSSRFSVLRRSNKPLPPKPNYPTMSSPVSSPRSSSPNTSGTPRWTDKFKRGKTSMQDPVVDSQPQRTNGEDNFQVVSLD</sequence>
<feature type="region of interest" description="Disordered" evidence="3">
    <location>
        <begin position="300"/>
        <end position="384"/>
    </location>
</feature>
<evidence type="ECO:0000256" key="2">
    <source>
        <dbReference type="SAM" id="Coils"/>
    </source>
</evidence>
<dbReference type="AlphaFoldDB" id="A0A9W7WET9"/>
<dbReference type="PANTHER" id="PTHR32123:SF10">
    <property type="entry name" value="BICD FAMILY-LIKE CARGO ADAPTER 1-RELATED"/>
    <property type="match status" value="1"/>
</dbReference>
<gene>
    <name evidence="4" type="ORF">IRJ41_023511</name>
</gene>
<dbReference type="EMBL" id="JAFHDT010000019">
    <property type="protein sequence ID" value="KAI7796459.1"/>
    <property type="molecule type" value="Genomic_DNA"/>
</dbReference>
<feature type="compositionally biased region" description="Low complexity" evidence="3">
    <location>
        <begin position="327"/>
        <end position="347"/>
    </location>
</feature>
<feature type="compositionally biased region" description="Acidic residues" evidence="3">
    <location>
        <begin position="64"/>
        <end position="73"/>
    </location>
</feature>
<feature type="coiled-coil region" evidence="2">
    <location>
        <begin position="130"/>
        <end position="157"/>
    </location>
</feature>
<feature type="compositionally biased region" description="Polar residues" evidence="3">
    <location>
        <begin position="367"/>
        <end position="384"/>
    </location>
</feature>
<evidence type="ECO:0000256" key="3">
    <source>
        <dbReference type="SAM" id="MobiDB-lite"/>
    </source>
</evidence>
<feature type="coiled-coil region" evidence="2">
    <location>
        <begin position="230"/>
        <end position="264"/>
    </location>
</feature>
<evidence type="ECO:0000313" key="5">
    <source>
        <dbReference type="Proteomes" id="UP001059041"/>
    </source>
</evidence>
<dbReference type="Proteomes" id="UP001059041">
    <property type="component" value="Linkage Group LG19"/>
</dbReference>
<comment type="caution">
    <text evidence="4">The sequence shown here is derived from an EMBL/GenBank/DDBJ whole genome shotgun (WGS) entry which is preliminary data.</text>
</comment>